<keyword evidence="2" id="KW-1185">Reference proteome</keyword>
<organism evidence="1 2">
    <name type="scientific">Leptosia nina</name>
    <dbReference type="NCBI Taxonomy" id="320188"/>
    <lineage>
        <taxon>Eukaryota</taxon>
        <taxon>Metazoa</taxon>
        <taxon>Ecdysozoa</taxon>
        <taxon>Arthropoda</taxon>
        <taxon>Hexapoda</taxon>
        <taxon>Insecta</taxon>
        <taxon>Pterygota</taxon>
        <taxon>Neoptera</taxon>
        <taxon>Endopterygota</taxon>
        <taxon>Lepidoptera</taxon>
        <taxon>Glossata</taxon>
        <taxon>Ditrysia</taxon>
        <taxon>Papilionoidea</taxon>
        <taxon>Pieridae</taxon>
        <taxon>Pierinae</taxon>
        <taxon>Leptosia</taxon>
    </lineage>
</organism>
<evidence type="ECO:0000313" key="2">
    <source>
        <dbReference type="Proteomes" id="UP001497472"/>
    </source>
</evidence>
<dbReference type="EMBL" id="CAVLEF010000278">
    <property type="protein sequence ID" value="CAK1554537.1"/>
    <property type="molecule type" value="Genomic_DNA"/>
</dbReference>
<gene>
    <name evidence="1" type="ORF">LNINA_LOCUS13446</name>
</gene>
<dbReference type="Proteomes" id="UP001497472">
    <property type="component" value="Unassembled WGS sequence"/>
</dbReference>
<dbReference type="AlphaFoldDB" id="A0AAV1K0A0"/>
<proteinExistence type="predicted"/>
<accession>A0AAV1K0A0</accession>
<evidence type="ECO:0000313" key="1">
    <source>
        <dbReference type="EMBL" id="CAK1554537.1"/>
    </source>
</evidence>
<comment type="caution">
    <text evidence="1">The sequence shown here is derived from an EMBL/GenBank/DDBJ whole genome shotgun (WGS) entry which is preliminary data.</text>
</comment>
<reference evidence="1 2" key="1">
    <citation type="submission" date="2023-11" db="EMBL/GenBank/DDBJ databases">
        <authorList>
            <person name="Okamura Y."/>
        </authorList>
    </citation>
    <scope>NUCLEOTIDE SEQUENCE [LARGE SCALE GENOMIC DNA]</scope>
</reference>
<name>A0AAV1K0A0_9NEOP</name>
<sequence length="91" mass="10153">MWYLHCVEDSTLHLPSSCLPIKVKTSQGDDFAHVPSETGGKKPTKRRGVALCGLNWAHHAHTTADVEVCGWGIYDKLLSARRRRARKGNNN</sequence>
<protein>
    <submittedName>
        <fullName evidence="1">Uncharacterized protein</fullName>
    </submittedName>
</protein>